<dbReference type="GO" id="GO:0016787">
    <property type="term" value="F:hydrolase activity"/>
    <property type="evidence" value="ECO:0007669"/>
    <property type="project" value="UniProtKB-KW"/>
</dbReference>
<keyword evidence="6 10" id="KW-0051">Antiviral defense</keyword>
<comment type="subunit">
    <text evidence="9 10">Homodimer, forms a heterotetramer with a Cas2 homodimer.</text>
</comment>
<keyword evidence="8 10" id="KW-0464">Manganese</keyword>
<evidence type="ECO:0000256" key="7">
    <source>
        <dbReference type="ARBA" id="ARBA00023125"/>
    </source>
</evidence>
<dbReference type="EC" id="3.1.-.-" evidence="10"/>
<comment type="caution">
    <text evidence="11">The sequence shown here is derived from an EMBL/GenBank/DDBJ whole genome shotgun (WGS) entry which is preliminary data.</text>
</comment>
<dbReference type="Pfam" id="PF01867">
    <property type="entry name" value="Cas_Cas1"/>
    <property type="match status" value="1"/>
</dbReference>
<evidence type="ECO:0000256" key="2">
    <source>
        <dbReference type="ARBA" id="ARBA00022723"/>
    </source>
</evidence>
<evidence type="ECO:0000256" key="4">
    <source>
        <dbReference type="ARBA" id="ARBA00022801"/>
    </source>
</evidence>
<evidence type="ECO:0000313" key="11">
    <source>
        <dbReference type="EMBL" id="MBB5015880.1"/>
    </source>
</evidence>
<evidence type="ECO:0000313" key="12">
    <source>
        <dbReference type="Proteomes" id="UP000519004"/>
    </source>
</evidence>
<keyword evidence="2 10" id="KW-0479">Metal-binding</keyword>
<dbReference type="GO" id="GO:0043571">
    <property type="term" value="P:maintenance of CRISPR repeat elements"/>
    <property type="evidence" value="ECO:0007669"/>
    <property type="project" value="UniProtKB-UniRule"/>
</dbReference>
<evidence type="ECO:0000256" key="9">
    <source>
        <dbReference type="ARBA" id="ARBA00038592"/>
    </source>
</evidence>
<dbReference type="Gene3D" id="3.100.10.20">
    <property type="entry name" value="CRISPR-associated endonuclease Cas1, N-terminal domain"/>
    <property type="match status" value="1"/>
</dbReference>
<protein>
    <recommendedName>
        <fullName evidence="10">CRISPR-associated endonuclease Cas1</fullName>
        <ecNumber evidence="10">3.1.-.-</ecNumber>
    </recommendedName>
</protein>
<feature type="binding site" evidence="10">
    <location>
        <position position="156"/>
    </location>
    <ligand>
        <name>Mn(2+)</name>
        <dbReference type="ChEBI" id="CHEBI:29035"/>
    </ligand>
</feature>
<reference evidence="11 12" key="1">
    <citation type="submission" date="2020-08" db="EMBL/GenBank/DDBJ databases">
        <title>Genomic Encyclopedia of Type Strains, Phase IV (KMG-IV): sequencing the most valuable type-strain genomes for metagenomic binning, comparative biology and taxonomic classification.</title>
        <authorList>
            <person name="Goeker M."/>
        </authorList>
    </citation>
    <scope>NUCLEOTIDE SEQUENCE [LARGE SCALE GENOMIC DNA]</scope>
    <source>
        <strain evidence="11 12">DSM 25897</strain>
    </source>
</reference>
<dbReference type="GO" id="GO:0003677">
    <property type="term" value="F:DNA binding"/>
    <property type="evidence" value="ECO:0007669"/>
    <property type="project" value="UniProtKB-KW"/>
</dbReference>
<name>A0A7W7Y0N8_9GAMM</name>
<keyword evidence="5 10" id="KW-0460">Magnesium</keyword>
<proteinExistence type="inferred from homology"/>
<dbReference type="InterPro" id="IPR042211">
    <property type="entry name" value="CRISPR-assoc_Cas1_N"/>
</dbReference>
<comment type="function">
    <text evidence="10">CRISPR (clustered regularly interspaced short palindromic repeat), is an adaptive immune system that provides protection against mobile genetic elements (viruses, transposable elements and conjugative plasmids). CRISPR clusters contain spacers, sequences complementary to antecedent mobile elements, and target invading nucleic acids. CRISPR clusters are transcribed and processed into CRISPR RNA (crRNA). Acts as a dsDNA endonuclease. Involved in the integration of spacer DNA into the CRISPR cassette.</text>
</comment>
<dbReference type="HAMAP" id="MF_01470">
    <property type="entry name" value="Cas1"/>
    <property type="match status" value="1"/>
</dbReference>
<comment type="similarity">
    <text evidence="10">Belongs to the CRISPR-associated endonuclease Cas1 family.</text>
</comment>
<comment type="cofactor">
    <cofactor evidence="10">
        <name>Mg(2+)</name>
        <dbReference type="ChEBI" id="CHEBI:18420"/>
    </cofactor>
    <cofactor evidence="10">
        <name>Mn(2+)</name>
        <dbReference type="ChEBI" id="CHEBI:29035"/>
    </cofactor>
</comment>
<gene>
    <name evidence="10" type="primary">cas1</name>
    <name evidence="11" type="ORF">HNQ58_001790</name>
</gene>
<dbReference type="InterPro" id="IPR050646">
    <property type="entry name" value="Cas1"/>
</dbReference>
<dbReference type="NCBIfam" id="TIGR00287">
    <property type="entry name" value="cas1"/>
    <property type="match status" value="1"/>
</dbReference>
<dbReference type="Proteomes" id="UP000519004">
    <property type="component" value="Unassembled WGS sequence"/>
</dbReference>
<keyword evidence="7 10" id="KW-0238">DNA-binding</keyword>
<evidence type="ECO:0000256" key="3">
    <source>
        <dbReference type="ARBA" id="ARBA00022759"/>
    </source>
</evidence>
<dbReference type="GO" id="GO:0051607">
    <property type="term" value="P:defense response to virus"/>
    <property type="evidence" value="ECO:0007669"/>
    <property type="project" value="UniProtKB-UniRule"/>
</dbReference>
<keyword evidence="1 10" id="KW-0540">Nuclease</keyword>
<dbReference type="PANTHER" id="PTHR34353">
    <property type="entry name" value="CRISPR-ASSOCIATED ENDONUCLEASE CAS1 1"/>
    <property type="match status" value="1"/>
</dbReference>
<dbReference type="Gene3D" id="1.20.120.920">
    <property type="entry name" value="CRISPR-associated endonuclease Cas1, C-terminal domain"/>
    <property type="match status" value="1"/>
</dbReference>
<feature type="binding site" evidence="10">
    <location>
        <position position="236"/>
    </location>
    <ligand>
        <name>Mn(2+)</name>
        <dbReference type="ChEBI" id="CHEBI:29035"/>
    </ligand>
</feature>
<dbReference type="GO" id="GO:0004519">
    <property type="term" value="F:endonuclease activity"/>
    <property type="evidence" value="ECO:0007669"/>
    <property type="project" value="UniProtKB-UniRule"/>
</dbReference>
<evidence type="ECO:0000256" key="6">
    <source>
        <dbReference type="ARBA" id="ARBA00023118"/>
    </source>
</evidence>
<evidence type="ECO:0000256" key="8">
    <source>
        <dbReference type="ARBA" id="ARBA00023211"/>
    </source>
</evidence>
<accession>A0A7W7Y0N8</accession>
<dbReference type="GO" id="GO:0046872">
    <property type="term" value="F:metal ion binding"/>
    <property type="evidence" value="ECO:0007669"/>
    <property type="project" value="UniProtKB-UniRule"/>
</dbReference>
<evidence type="ECO:0000256" key="5">
    <source>
        <dbReference type="ARBA" id="ARBA00022842"/>
    </source>
</evidence>
<dbReference type="PANTHER" id="PTHR34353:SF2">
    <property type="entry name" value="CRISPR-ASSOCIATED ENDONUCLEASE CAS1 1"/>
    <property type="match status" value="1"/>
</dbReference>
<evidence type="ECO:0000256" key="10">
    <source>
        <dbReference type="HAMAP-Rule" id="MF_01470"/>
    </source>
</evidence>
<keyword evidence="12" id="KW-1185">Reference proteome</keyword>
<dbReference type="CDD" id="cd09634">
    <property type="entry name" value="Cas1_I-II-III"/>
    <property type="match status" value="1"/>
</dbReference>
<dbReference type="AlphaFoldDB" id="A0A7W7Y0N8"/>
<dbReference type="InterPro" id="IPR042206">
    <property type="entry name" value="CRISPR-assoc_Cas1_C"/>
</dbReference>
<sequence>MIDRQNLMLRHEGGALCLRDGQGAVQRIPLGQMDRLVVENEALISANLIRQLAGNGIPLLVARGRSRSSAAILAPAGGDAARRLRQMRAWLDPDLRLHFARLVVRSRIAGQISALRAWANMVPVHRYPLSRTMRALRKLSQRQHARSGIATLRGMEGVASRMYFAAMRLLLPKALDFPGRRRRPPTDPVNASLSLGFTLLHGRILEVVHRAGLDPSIGALHELAYGRPSLVCDLVESERAQIERWVVRAFRQQTLQASHFSRTASGVILRKEGRGPFFATIEPLLCRCARRSARRVQQLIQNLPEL</sequence>
<dbReference type="RefSeq" id="WP_183948553.1">
    <property type="nucleotide sequence ID" value="NZ_JACHHX010000011.1"/>
</dbReference>
<dbReference type="EMBL" id="JACHHX010000011">
    <property type="protein sequence ID" value="MBB5015880.1"/>
    <property type="molecule type" value="Genomic_DNA"/>
</dbReference>
<organism evidence="11 12">
    <name type="scientific">Rehaibacterium terrae</name>
    <dbReference type="NCBI Taxonomy" id="1341696"/>
    <lineage>
        <taxon>Bacteria</taxon>
        <taxon>Pseudomonadati</taxon>
        <taxon>Pseudomonadota</taxon>
        <taxon>Gammaproteobacteria</taxon>
        <taxon>Lysobacterales</taxon>
        <taxon>Lysobacteraceae</taxon>
        <taxon>Rehaibacterium</taxon>
    </lineage>
</organism>
<keyword evidence="4 10" id="KW-0378">Hydrolase</keyword>
<feature type="binding site" evidence="10">
    <location>
        <position position="221"/>
    </location>
    <ligand>
        <name>Mn(2+)</name>
        <dbReference type="ChEBI" id="CHEBI:29035"/>
    </ligand>
</feature>
<dbReference type="InterPro" id="IPR002729">
    <property type="entry name" value="CRISPR-assoc_Cas1"/>
</dbReference>
<evidence type="ECO:0000256" key="1">
    <source>
        <dbReference type="ARBA" id="ARBA00022722"/>
    </source>
</evidence>
<keyword evidence="3 10" id="KW-0255">Endonuclease</keyword>